<dbReference type="SUPFAM" id="SSF47226">
    <property type="entry name" value="Histidine-containing phosphotransfer domain, HPT domain"/>
    <property type="match status" value="1"/>
</dbReference>
<keyword evidence="6" id="KW-0067">ATP-binding</keyword>
<organism evidence="14 15">
    <name type="scientific">Azospirillum lipoferum (strain 4B)</name>
    <dbReference type="NCBI Taxonomy" id="862719"/>
    <lineage>
        <taxon>Bacteria</taxon>
        <taxon>Pseudomonadati</taxon>
        <taxon>Pseudomonadota</taxon>
        <taxon>Alphaproteobacteria</taxon>
        <taxon>Rhodospirillales</taxon>
        <taxon>Azospirillaceae</taxon>
        <taxon>Azospirillum</taxon>
    </lineage>
</organism>
<keyword evidence="7" id="KW-1133">Transmembrane helix</keyword>
<evidence type="ECO:0000256" key="3">
    <source>
        <dbReference type="ARBA" id="ARBA00022553"/>
    </source>
</evidence>
<sequence>MTQRMPPSLLPTDLQPVPRRILVVEDSPLNQMLVTAILAQAGHRADTANNGLEAVMAAQAGGYDLILMDLSMPEMDGLTATRLLRDLPGPAGRVPVVAMTADTEEADRVRCQDAGMNDHIAKPVDRTLLLETVEKWLRASLCSGPSADASTGFGPCAAAAPEAAGEVLDREVLAQLAQDLEADLLADVLRQFVEETRERVARIMAETDRAVLTREAHTLKSTAGTFGARALCAAARALEMACRASSAEPDPAEPQSAELGGKRVADAVDRLRNDIARLAGDAIAAYRAAGYPV</sequence>
<comment type="subcellular location">
    <subcellularLocation>
        <location evidence="1">Cell membrane</location>
        <topology evidence="1">Multi-pass membrane protein</topology>
    </subcellularLocation>
</comment>
<dbReference type="STRING" id="862719.AZOLI_2931"/>
<evidence type="ECO:0000256" key="2">
    <source>
        <dbReference type="ARBA" id="ARBA00022475"/>
    </source>
</evidence>
<dbReference type="RefSeq" id="WP_014249081.1">
    <property type="nucleotide sequence ID" value="NC_016622.1"/>
</dbReference>
<dbReference type="CDD" id="cd17546">
    <property type="entry name" value="REC_hyHK_CKI1_RcsC-like"/>
    <property type="match status" value="1"/>
</dbReference>
<accession>G7Z3Y8</accession>
<keyword evidence="3 11" id="KW-0597">Phosphoprotein</keyword>
<keyword evidence="8" id="KW-0902">Two-component regulatory system</keyword>
<dbReference type="GO" id="GO:0005886">
    <property type="term" value="C:plasma membrane"/>
    <property type="evidence" value="ECO:0007669"/>
    <property type="project" value="UniProtKB-SubCell"/>
</dbReference>
<dbReference type="HOGENOM" id="CLU_000445_29_1_5"/>
<evidence type="ECO:0000256" key="6">
    <source>
        <dbReference type="ARBA" id="ARBA00022840"/>
    </source>
</evidence>
<dbReference type="PANTHER" id="PTHR45339">
    <property type="entry name" value="HYBRID SIGNAL TRANSDUCTION HISTIDINE KINASE J"/>
    <property type="match status" value="1"/>
</dbReference>
<feature type="modified residue" description="4-aspartylphosphate" evidence="11">
    <location>
        <position position="69"/>
    </location>
</feature>
<evidence type="ECO:0000256" key="9">
    <source>
        <dbReference type="ARBA" id="ARBA00023136"/>
    </source>
</evidence>
<evidence type="ECO:0000256" key="8">
    <source>
        <dbReference type="ARBA" id="ARBA00023012"/>
    </source>
</evidence>
<gene>
    <name evidence="14" type="ordered locus">AZOLI_2931</name>
</gene>
<dbReference type="OrthoDB" id="9801602at2"/>
<dbReference type="Gene3D" id="3.40.50.2300">
    <property type="match status" value="1"/>
</dbReference>
<dbReference type="SUPFAM" id="SSF52172">
    <property type="entry name" value="CheY-like"/>
    <property type="match status" value="1"/>
</dbReference>
<dbReference type="InterPro" id="IPR011006">
    <property type="entry name" value="CheY-like_superfamily"/>
</dbReference>
<protein>
    <submittedName>
        <fullName evidence="14">Two-component response regulator</fullName>
    </submittedName>
</protein>
<dbReference type="PROSITE" id="PS50894">
    <property type="entry name" value="HPT"/>
    <property type="match status" value="1"/>
</dbReference>
<keyword evidence="9" id="KW-0472">Membrane</keyword>
<evidence type="ECO:0000256" key="7">
    <source>
        <dbReference type="ARBA" id="ARBA00022989"/>
    </source>
</evidence>
<proteinExistence type="predicted"/>
<evidence type="ECO:0000256" key="5">
    <source>
        <dbReference type="ARBA" id="ARBA00022741"/>
    </source>
</evidence>
<dbReference type="AlphaFoldDB" id="G7Z3Y8"/>
<dbReference type="GO" id="GO:0004672">
    <property type="term" value="F:protein kinase activity"/>
    <property type="evidence" value="ECO:0007669"/>
    <property type="project" value="UniProtKB-ARBA"/>
</dbReference>
<dbReference type="PANTHER" id="PTHR45339:SF1">
    <property type="entry name" value="HYBRID SIGNAL TRANSDUCTION HISTIDINE KINASE J"/>
    <property type="match status" value="1"/>
</dbReference>
<evidence type="ECO:0000313" key="14">
    <source>
        <dbReference type="EMBL" id="CBS88104.1"/>
    </source>
</evidence>
<dbReference type="GO" id="GO:0000160">
    <property type="term" value="P:phosphorelay signal transduction system"/>
    <property type="evidence" value="ECO:0007669"/>
    <property type="project" value="UniProtKB-KW"/>
</dbReference>
<evidence type="ECO:0000313" key="15">
    <source>
        <dbReference type="Proteomes" id="UP000005667"/>
    </source>
</evidence>
<dbReference type="InterPro" id="IPR036641">
    <property type="entry name" value="HPT_dom_sf"/>
</dbReference>
<reference evidence="15" key="1">
    <citation type="journal article" date="2011" name="PLoS Genet.">
        <title>Azospirillum genomes reveal transition of bacteria from aquatic to terrestrial environments.</title>
        <authorList>
            <person name="Wisniewski-Dye F."/>
            <person name="Borziak K."/>
            <person name="Khalsa-Moyers G."/>
            <person name="Alexandre G."/>
            <person name="Sukharnikov L.O."/>
            <person name="Wuichet K."/>
            <person name="Hurst G.B."/>
            <person name="McDonald W.H."/>
            <person name="Robertson J.S."/>
            <person name="Barbe V."/>
            <person name="Calteau A."/>
            <person name="Rouy Z."/>
            <person name="Mangenot S."/>
            <person name="Prigent-Combaret C."/>
            <person name="Normand P."/>
            <person name="Boyer M."/>
            <person name="Siguier P."/>
            <person name="Dessaux Y."/>
            <person name="Elmerich C."/>
            <person name="Condemine G."/>
            <person name="Krishnen G."/>
            <person name="Kennedy I."/>
            <person name="Paterson A.H."/>
            <person name="Gonzalez V."/>
            <person name="Mavingui P."/>
            <person name="Zhulin I.B."/>
        </authorList>
    </citation>
    <scope>NUCLEOTIDE SEQUENCE [LARGE SCALE GENOMIC DNA]</scope>
    <source>
        <strain evidence="15">4B</strain>
    </source>
</reference>
<dbReference type="PROSITE" id="PS50110">
    <property type="entry name" value="RESPONSE_REGULATORY"/>
    <property type="match status" value="1"/>
</dbReference>
<dbReference type="KEGG" id="ali:AZOLI_2931"/>
<feature type="modified residue" description="Phosphohistidine" evidence="10">
    <location>
        <position position="217"/>
    </location>
</feature>
<evidence type="ECO:0000256" key="10">
    <source>
        <dbReference type="PROSITE-ProRule" id="PRU00110"/>
    </source>
</evidence>
<keyword evidence="5" id="KW-0547">Nucleotide-binding</keyword>
<dbReference type="InterPro" id="IPR008207">
    <property type="entry name" value="Sig_transdc_His_kin_Hpt_dom"/>
</dbReference>
<evidence type="ECO:0000256" key="1">
    <source>
        <dbReference type="ARBA" id="ARBA00004651"/>
    </source>
</evidence>
<dbReference type="Pfam" id="PF00072">
    <property type="entry name" value="Response_reg"/>
    <property type="match status" value="1"/>
</dbReference>
<evidence type="ECO:0000256" key="11">
    <source>
        <dbReference type="PROSITE-ProRule" id="PRU00169"/>
    </source>
</evidence>
<dbReference type="SMART" id="SM00448">
    <property type="entry name" value="REC"/>
    <property type="match status" value="1"/>
</dbReference>
<keyword evidence="2" id="KW-1003">Cell membrane</keyword>
<evidence type="ECO:0000256" key="4">
    <source>
        <dbReference type="ARBA" id="ARBA00022692"/>
    </source>
</evidence>
<name>G7Z3Y8_AZOL4</name>
<dbReference type="EMBL" id="FQ311868">
    <property type="protein sequence ID" value="CBS88104.1"/>
    <property type="molecule type" value="Genomic_DNA"/>
</dbReference>
<keyword evidence="4" id="KW-0812">Transmembrane</keyword>
<evidence type="ECO:0000259" key="12">
    <source>
        <dbReference type="PROSITE" id="PS50110"/>
    </source>
</evidence>
<dbReference type="Pfam" id="PF01627">
    <property type="entry name" value="Hpt"/>
    <property type="match status" value="1"/>
</dbReference>
<feature type="domain" description="HPt" evidence="13">
    <location>
        <begin position="178"/>
        <end position="285"/>
    </location>
</feature>
<dbReference type="InterPro" id="IPR001789">
    <property type="entry name" value="Sig_transdc_resp-reg_receiver"/>
</dbReference>
<keyword evidence="15" id="KW-1185">Reference proteome</keyword>
<dbReference type="Proteomes" id="UP000005667">
    <property type="component" value="Chromosome"/>
</dbReference>
<dbReference type="GO" id="GO:0005524">
    <property type="term" value="F:ATP binding"/>
    <property type="evidence" value="ECO:0007669"/>
    <property type="project" value="UniProtKB-KW"/>
</dbReference>
<feature type="domain" description="Response regulatory" evidence="12">
    <location>
        <begin position="20"/>
        <end position="137"/>
    </location>
</feature>
<evidence type="ECO:0000259" key="13">
    <source>
        <dbReference type="PROSITE" id="PS50894"/>
    </source>
</evidence>
<dbReference type="Gene3D" id="1.20.120.160">
    <property type="entry name" value="HPT domain"/>
    <property type="match status" value="1"/>
</dbReference>